<dbReference type="PANTHER" id="PTHR46060">
    <property type="entry name" value="MARINER MOS1 TRANSPOSASE-LIKE PROTEIN"/>
    <property type="match status" value="1"/>
</dbReference>
<dbReference type="Pfam" id="PF13358">
    <property type="entry name" value="DDE_3"/>
    <property type="match status" value="1"/>
</dbReference>
<evidence type="ECO:0000313" key="4">
    <source>
        <dbReference type="Proteomes" id="UP001235939"/>
    </source>
</evidence>
<evidence type="ECO:0000313" key="3">
    <source>
        <dbReference type="EMBL" id="UYV84834.1"/>
    </source>
</evidence>
<accession>A0ABY6LVB7</accession>
<organism evidence="3 4">
    <name type="scientific">Cordylochernes scorpioides</name>
    <dbReference type="NCBI Taxonomy" id="51811"/>
    <lineage>
        <taxon>Eukaryota</taxon>
        <taxon>Metazoa</taxon>
        <taxon>Ecdysozoa</taxon>
        <taxon>Arthropoda</taxon>
        <taxon>Chelicerata</taxon>
        <taxon>Arachnida</taxon>
        <taxon>Pseudoscorpiones</taxon>
        <taxon>Cheliferoidea</taxon>
        <taxon>Chernetidae</taxon>
        <taxon>Cordylochernes</taxon>
    </lineage>
</organism>
<feature type="compositionally biased region" description="Polar residues" evidence="1">
    <location>
        <begin position="315"/>
        <end position="326"/>
    </location>
</feature>
<dbReference type="InterPro" id="IPR052709">
    <property type="entry name" value="Transposase-MT_Hybrid"/>
</dbReference>
<name>A0ABY6LVB7_9ARAC</name>
<feature type="region of interest" description="Disordered" evidence="1">
    <location>
        <begin position="289"/>
        <end position="339"/>
    </location>
</feature>
<dbReference type="PANTHER" id="PTHR46060:SF1">
    <property type="entry name" value="MARINER MOS1 TRANSPOSASE-LIKE PROTEIN"/>
    <property type="match status" value="1"/>
</dbReference>
<dbReference type="Gene3D" id="3.30.420.10">
    <property type="entry name" value="Ribonuclease H-like superfamily/Ribonuclease H"/>
    <property type="match status" value="2"/>
</dbReference>
<gene>
    <name evidence="3" type="ORF">LAZ67_X003652</name>
</gene>
<feature type="domain" description="Tc1-like transposase DDE" evidence="2">
    <location>
        <begin position="6"/>
        <end position="155"/>
    </location>
</feature>
<keyword evidence="4" id="KW-1185">Reference proteome</keyword>
<evidence type="ECO:0000259" key="2">
    <source>
        <dbReference type="Pfam" id="PF13358"/>
    </source>
</evidence>
<reference evidence="3 4" key="1">
    <citation type="submission" date="2022-03" db="EMBL/GenBank/DDBJ databases">
        <title>A chromosomal length assembly of Cordylochernes scorpioides.</title>
        <authorList>
            <person name="Zeh D."/>
            <person name="Zeh J."/>
        </authorList>
    </citation>
    <scope>NUCLEOTIDE SEQUENCE [LARGE SCALE GENOMIC DNA]</scope>
    <source>
        <strain evidence="3">IN4F17</strain>
        <tissue evidence="3">Whole Body</tissue>
    </source>
</reference>
<protein>
    <recommendedName>
        <fullName evidence="2">Tc1-like transposase DDE domain-containing protein</fullName>
    </recommendedName>
</protein>
<dbReference type="Proteomes" id="UP001235939">
    <property type="component" value="Chromosome X"/>
</dbReference>
<feature type="region of interest" description="Disordered" evidence="1">
    <location>
        <begin position="589"/>
        <end position="608"/>
    </location>
</feature>
<proteinExistence type="predicted"/>
<sequence>MTEWHRVVFSDESRFCLSSDSRRVRVWRRRGERSNPAAILERPTVRQRGIMVWGAIAYDSRSPLLRIQGTMTAQRYVDDVLRPVTLPYLQGVPNALYQQDNARPYTARISQQALQDVQMLPWPPYSPDLSPIEHVWDIIGRRLHALPQPRSEDELWQMVEREWRAILQDAIRTLIDTLPRRVAACIAVRADLVKFNPLTRTIALTTEEESVDPDDQGLFDVMSLASSEEEKVIDMIDKVEVELFPPLSTETCREEDKEEVADSKKIDTLLEIDRFKKYLIICFDDEDQEDPAQSVRGSQSSGDDEEAGTKLTRMAVSTSDESQSSRLLGEEDGREYVTSSSAENFHIAGRSLDINEDERCYEVNDDSIYFWDYESSMLPFEPEKKITDDETCGDLAKRHKELFIKRDIPALWMPSVRREKSSRDGGVTKESYPEAFLEEVADVEDEHRIFTQMTMPEQNLSSEISGSGDAQEHIVHFSANTFAIAGRDLEINEEVKISEENYLDSFGDFQKALLPLEPETAELEEEDTFGCLSTRHIDFGFKREEPALWIPREGIEDANKAGEEIGENDSKAFSESECHQPLLPARRNRRVAGGGGYRRRSGSFDPEPYEDFQETSETYLEHANDLLGDGPTSVDPGQVWRSRPVRSPIWRQLNRLLDLWDQPSSILGLNHLVVPTSTLLKLRLVSACRFRFGLLQGLREMCTTIQLSLVYSSDGRLVAENSRSVHQERSLEESVVLRETAAPFLRISPRTVRRMLERPAWPSFPFHGISVNIASRLALYALPHPGYPALSQPICIACGYSHLSLAHLYWSCSTVPLSSERCSRSGGRQTCSPRSSRPSPSDYFLFGLLQKELKGKRFDSDEDVQKVVQDFFHTLPKSAYKEGIYKLPERLRRCIESQGDYFE</sequence>
<evidence type="ECO:0000256" key="1">
    <source>
        <dbReference type="SAM" id="MobiDB-lite"/>
    </source>
</evidence>
<dbReference type="InterPro" id="IPR038717">
    <property type="entry name" value="Tc1-like_DDE_dom"/>
</dbReference>
<dbReference type="EMBL" id="CP092886">
    <property type="protein sequence ID" value="UYV84834.1"/>
    <property type="molecule type" value="Genomic_DNA"/>
</dbReference>
<dbReference type="InterPro" id="IPR036397">
    <property type="entry name" value="RNaseH_sf"/>
</dbReference>